<feature type="compositionally biased region" description="Low complexity" evidence="2">
    <location>
        <begin position="111"/>
        <end position="121"/>
    </location>
</feature>
<dbReference type="PANTHER" id="PTHR45660">
    <property type="entry name" value="HISTONE-LYSINE N-METHYLTRANSFERASE SETMAR"/>
    <property type="match status" value="1"/>
</dbReference>
<evidence type="ECO:0000313" key="5">
    <source>
        <dbReference type="EMBL" id="GMS99705.1"/>
    </source>
</evidence>
<dbReference type="Pfam" id="PF00856">
    <property type="entry name" value="SET"/>
    <property type="match status" value="1"/>
</dbReference>
<dbReference type="InterPro" id="IPR000571">
    <property type="entry name" value="Znf_CCCH"/>
</dbReference>
<dbReference type="InterPro" id="IPR051357">
    <property type="entry name" value="H3K9_HMTase_SUVAR3-9"/>
</dbReference>
<feature type="compositionally biased region" description="Basic residues" evidence="2">
    <location>
        <begin position="14"/>
        <end position="23"/>
    </location>
</feature>
<dbReference type="Proteomes" id="UP001432027">
    <property type="component" value="Unassembled WGS sequence"/>
</dbReference>
<dbReference type="InterPro" id="IPR001214">
    <property type="entry name" value="SET_dom"/>
</dbReference>
<keyword evidence="6" id="KW-1185">Reference proteome</keyword>
<feature type="region of interest" description="Disordered" evidence="2">
    <location>
        <begin position="598"/>
        <end position="736"/>
    </location>
</feature>
<protein>
    <recommendedName>
        <fullName evidence="7">SET domain-containing protein</fullName>
    </recommendedName>
</protein>
<feature type="zinc finger region" description="C3H1-type" evidence="1">
    <location>
        <begin position="405"/>
        <end position="433"/>
    </location>
</feature>
<feature type="compositionally biased region" description="Polar residues" evidence="2">
    <location>
        <begin position="60"/>
        <end position="70"/>
    </location>
</feature>
<evidence type="ECO:0000259" key="4">
    <source>
        <dbReference type="PROSITE" id="PS50280"/>
    </source>
</evidence>
<feature type="non-terminal residue" evidence="5">
    <location>
        <position position="736"/>
    </location>
</feature>
<dbReference type="GO" id="GO:0042054">
    <property type="term" value="F:histone methyltransferase activity"/>
    <property type="evidence" value="ECO:0007669"/>
    <property type="project" value="TreeGrafter"/>
</dbReference>
<feature type="compositionally biased region" description="Basic and acidic residues" evidence="2">
    <location>
        <begin position="684"/>
        <end position="707"/>
    </location>
</feature>
<dbReference type="GO" id="GO:0008270">
    <property type="term" value="F:zinc ion binding"/>
    <property type="evidence" value="ECO:0007669"/>
    <property type="project" value="UniProtKB-KW"/>
</dbReference>
<feature type="region of interest" description="Disordered" evidence="2">
    <location>
        <begin position="1"/>
        <end position="121"/>
    </location>
</feature>
<evidence type="ECO:0000313" key="6">
    <source>
        <dbReference type="Proteomes" id="UP001432027"/>
    </source>
</evidence>
<proteinExistence type="predicted"/>
<evidence type="ECO:0000256" key="1">
    <source>
        <dbReference type="PROSITE-ProRule" id="PRU00723"/>
    </source>
</evidence>
<evidence type="ECO:0008006" key="7">
    <source>
        <dbReference type="Google" id="ProtNLM"/>
    </source>
</evidence>
<feature type="compositionally biased region" description="Acidic residues" evidence="2">
    <location>
        <begin position="602"/>
        <end position="614"/>
    </location>
</feature>
<dbReference type="SUPFAM" id="SSF82199">
    <property type="entry name" value="SET domain"/>
    <property type="match status" value="1"/>
</dbReference>
<dbReference type="EMBL" id="BTSX01000005">
    <property type="protein sequence ID" value="GMS99705.1"/>
    <property type="molecule type" value="Genomic_DNA"/>
</dbReference>
<name>A0AAV5TZM4_9BILA</name>
<sequence>RESESGAADESTKIVKRRSARLRRSSEESESESTPMPSNGRPPTTPQPIIVVRSARKTDQLGTSKATASNDIKEESESNELRYPMRARTTRRDSTIRGSSQGEPRDKRESQASSSGGALSKLGLINQAMRAHKDFKRLVSMCSSRWGKKYWLRKRSDPDKSVKDYEVDVEVETRKGEGYKFWDAMYAKAGTNEGYEIDYIVGTVMRLIGEEITKICLIKFTKYPVCSWEERKRIRDGNEIKMYRIRCFELDFIEIRLRIEIGDAEFEKSYPNRYLKEEKGEGDGGYVTNQRSLYHNDLRALESRWAYICARAGLPTLYIEDWTNEPFGLKSLMELEFMVYLVNSPFVADFIKGYDQLKGMKCEPACSSCTRKNHRDGQARENSEETSFDVDQRTGEFQWCKKRETRHNEHCIHFECTDDCSCGETCRNRHVQRGRQMVLCVFRQPGKGWGVRAVSEIDQCKFVTEYIGEVNEKGMSGGKSVYDFEMAYSARDREGKEVHKKFIISAGKKGNESRFFNHSCTPNMNPMTTIIERYGLFYNHVSFFTNRKILPGEELVFDYFPDKDSSDIDISRMFPNGCQCISSECRFPHKSAAYNGTSVEWDKEDVNEEEEEDGMGEHDVPDLMIADDDDFGGASMRDENEDGANDDSSPVHSPPARRKSTGSENRKKSRRSKMEESDDDDDEEKAKERRDEAKRRKRMGGGEERQKSFPAPAVNEPPRNAPPDPSRLARKAVGTG</sequence>
<keyword evidence="1" id="KW-0479">Metal-binding</keyword>
<feature type="compositionally biased region" description="Basic and acidic residues" evidence="2">
    <location>
        <begin position="71"/>
        <end position="80"/>
    </location>
</feature>
<feature type="domain" description="SET" evidence="4">
    <location>
        <begin position="437"/>
        <end position="560"/>
    </location>
</feature>
<reference evidence="5" key="1">
    <citation type="submission" date="2023-10" db="EMBL/GenBank/DDBJ databases">
        <title>Genome assembly of Pristionchus species.</title>
        <authorList>
            <person name="Yoshida K."/>
            <person name="Sommer R.J."/>
        </authorList>
    </citation>
    <scope>NUCLEOTIDE SEQUENCE</scope>
    <source>
        <strain evidence="5">RS0144</strain>
    </source>
</reference>
<dbReference type="InterPro" id="IPR046341">
    <property type="entry name" value="SET_dom_sf"/>
</dbReference>
<dbReference type="PANTHER" id="PTHR45660:SF13">
    <property type="entry name" value="HISTONE-LYSINE N-METHYLTRANSFERASE SETMAR"/>
    <property type="match status" value="1"/>
</dbReference>
<dbReference type="GO" id="GO:0003690">
    <property type="term" value="F:double-stranded DNA binding"/>
    <property type="evidence" value="ECO:0007669"/>
    <property type="project" value="TreeGrafter"/>
</dbReference>
<feature type="domain" description="C3H1-type" evidence="3">
    <location>
        <begin position="405"/>
        <end position="433"/>
    </location>
</feature>
<dbReference type="Gene3D" id="2.170.270.10">
    <property type="entry name" value="SET domain"/>
    <property type="match status" value="1"/>
</dbReference>
<dbReference type="SMART" id="SM00317">
    <property type="entry name" value="SET"/>
    <property type="match status" value="1"/>
</dbReference>
<feature type="non-terminal residue" evidence="5">
    <location>
        <position position="1"/>
    </location>
</feature>
<organism evidence="5 6">
    <name type="scientific">Pristionchus entomophagus</name>
    <dbReference type="NCBI Taxonomy" id="358040"/>
    <lineage>
        <taxon>Eukaryota</taxon>
        <taxon>Metazoa</taxon>
        <taxon>Ecdysozoa</taxon>
        <taxon>Nematoda</taxon>
        <taxon>Chromadorea</taxon>
        <taxon>Rhabditida</taxon>
        <taxon>Rhabditina</taxon>
        <taxon>Diplogasteromorpha</taxon>
        <taxon>Diplogasteroidea</taxon>
        <taxon>Neodiplogasteridae</taxon>
        <taxon>Pristionchus</taxon>
    </lineage>
</organism>
<evidence type="ECO:0000256" key="2">
    <source>
        <dbReference type="SAM" id="MobiDB-lite"/>
    </source>
</evidence>
<gene>
    <name evidence="5" type="ORF">PENTCL1PPCAC_21880</name>
</gene>
<dbReference type="AlphaFoldDB" id="A0AAV5TZM4"/>
<dbReference type="PROSITE" id="PS50280">
    <property type="entry name" value="SET"/>
    <property type="match status" value="1"/>
</dbReference>
<keyword evidence="1" id="KW-0862">Zinc</keyword>
<dbReference type="PROSITE" id="PS50103">
    <property type="entry name" value="ZF_C3H1"/>
    <property type="match status" value="1"/>
</dbReference>
<keyword evidence="1" id="KW-0863">Zinc-finger</keyword>
<accession>A0AAV5TZM4</accession>
<comment type="caution">
    <text evidence="5">The sequence shown here is derived from an EMBL/GenBank/DDBJ whole genome shotgun (WGS) entry which is preliminary data.</text>
</comment>
<evidence type="ECO:0000259" key="3">
    <source>
        <dbReference type="PROSITE" id="PS50103"/>
    </source>
</evidence>